<proteinExistence type="predicted"/>
<organism evidence="1 2">
    <name type="scientific">Ruminiclostridium herbifermentans</name>
    <dbReference type="NCBI Taxonomy" id="2488810"/>
    <lineage>
        <taxon>Bacteria</taxon>
        <taxon>Bacillati</taxon>
        <taxon>Bacillota</taxon>
        <taxon>Clostridia</taxon>
        <taxon>Eubacteriales</taxon>
        <taxon>Oscillospiraceae</taxon>
        <taxon>Ruminiclostridium</taxon>
    </lineage>
</organism>
<reference evidence="1 2" key="1">
    <citation type="submission" date="2020-09" db="EMBL/GenBank/DDBJ databases">
        <title>Characterization and genome sequencing of Ruminiclostridium sp. nov. MA18.</title>
        <authorList>
            <person name="Rettenmaier R."/>
            <person name="Kowollik M.-L."/>
            <person name="Liebl W."/>
            <person name="Zverlov V."/>
        </authorList>
    </citation>
    <scope>NUCLEOTIDE SEQUENCE [LARGE SCALE GENOMIC DNA]</scope>
    <source>
        <strain evidence="1 2">MA18</strain>
    </source>
</reference>
<evidence type="ECO:0000313" key="2">
    <source>
        <dbReference type="Proteomes" id="UP000306409"/>
    </source>
</evidence>
<dbReference type="KEGG" id="rher:EHE19_006690"/>
<keyword evidence="2" id="KW-1185">Reference proteome</keyword>
<evidence type="ECO:0000313" key="1">
    <source>
        <dbReference type="EMBL" id="QNU68114.1"/>
    </source>
</evidence>
<sequence length="202" mass="22330">MNIKSKKGMTLVEVIATVAIMAAIMIPISLIFTTAYSNFITESDKSIAQKSARAVLYGKGLYGNGLISYGVMGDLQRSNVGSNKIQIGENINGDSNRGKSISILDENNLPIQTYIFNGTSLDYIYLDDKGDPVRESYFENVTSNKKEVKVLDFVVEKKIKGKYIDPITNNYIDSDLIIVYVEVECGKSGKIALESSYRIPIE</sequence>
<dbReference type="InterPro" id="IPR012902">
    <property type="entry name" value="N_methyl_site"/>
</dbReference>
<dbReference type="OrthoDB" id="1739245at2"/>
<dbReference type="RefSeq" id="WP_137698882.1">
    <property type="nucleotide sequence ID" value="NZ_CP061336.1"/>
</dbReference>
<dbReference type="AlphaFoldDB" id="A0A4U7JAZ3"/>
<gene>
    <name evidence="1" type="ORF">EHE19_006690</name>
</gene>
<dbReference type="EMBL" id="CP061336">
    <property type="protein sequence ID" value="QNU68114.1"/>
    <property type="molecule type" value="Genomic_DNA"/>
</dbReference>
<protein>
    <submittedName>
        <fullName evidence="1">Prepilin-type N-terminal cleavage/methylation domain-containing protein</fullName>
    </submittedName>
</protein>
<accession>A0A4U7JAZ3</accession>
<dbReference type="NCBIfam" id="TIGR02532">
    <property type="entry name" value="IV_pilin_GFxxxE"/>
    <property type="match status" value="1"/>
</dbReference>
<dbReference type="Proteomes" id="UP000306409">
    <property type="component" value="Chromosome"/>
</dbReference>
<dbReference type="Pfam" id="PF07963">
    <property type="entry name" value="N_methyl"/>
    <property type="match status" value="1"/>
</dbReference>
<name>A0A4U7JAZ3_9FIRM</name>